<dbReference type="EMBL" id="JACGWN010000008">
    <property type="protein sequence ID" value="KAL0439843.1"/>
    <property type="molecule type" value="Genomic_DNA"/>
</dbReference>
<evidence type="ECO:0000259" key="1">
    <source>
        <dbReference type="Pfam" id="PF14111"/>
    </source>
</evidence>
<accession>A0AAW2WDR6</accession>
<evidence type="ECO:0000313" key="2">
    <source>
        <dbReference type="EMBL" id="KAL0439843.1"/>
    </source>
</evidence>
<dbReference type="InterPro" id="IPR040256">
    <property type="entry name" value="At4g02000-like"/>
</dbReference>
<feature type="domain" description="DUF4283" evidence="1">
    <location>
        <begin position="22"/>
        <end position="64"/>
    </location>
</feature>
<dbReference type="AlphaFoldDB" id="A0AAW2WDR6"/>
<comment type="caution">
    <text evidence="2">The sequence shown here is derived from an EMBL/GenBank/DDBJ whole genome shotgun (WGS) entry which is preliminary data.</text>
</comment>
<sequence>MGGYGSRVFLGMKTIFPSDVIETVNGFFFIQFANCAAMEEVIDGGPWLFQGQPIVLQKWTPGLALRKHGHTQVSIWVKLRHLPVELWTTEGLSMMYPDAITKAGTRLHFARAYRVDVEYEWTPSKCHTCRSLGHTTVDCLSTKKPAKPPVAVYVQKPPNRTPKESSTVDEPAVVIPAMHATDGVDSHDNSPRFSPTAHKVRRLWFLIRLPL</sequence>
<proteinExistence type="predicted"/>
<protein>
    <recommendedName>
        <fullName evidence="1">DUF4283 domain-containing protein</fullName>
    </recommendedName>
</protein>
<dbReference type="PANTHER" id="PTHR31286:SF180">
    <property type="entry name" value="OS10G0362600 PROTEIN"/>
    <property type="match status" value="1"/>
</dbReference>
<dbReference type="PANTHER" id="PTHR31286">
    <property type="entry name" value="GLYCINE-RICH CELL WALL STRUCTURAL PROTEIN 1.8-LIKE"/>
    <property type="match status" value="1"/>
</dbReference>
<dbReference type="Pfam" id="PF14111">
    <property type="entry name" value="DUF4283"/>
    <property type="match status" value="1"/>
</dbReference>
<organism evidence="2">
    <name type="scientific">Sesamum latifolium</name>
    <dbReference type="NCBI Taxonomy" id="2727402"/>
    <lineage>
        <taxon>Eukaryota</taxon>
        <taxon>Viridiplantae</taxon>
        <taxon>Streptophyta</taxon>
        <taxon>Embryophyta</taxon>
        <taxon>Tracheophyta</taxon>
        <taxon>Spermatophyta</taxon>
        <taxon>Magnoliopsida</taxon>
        <taxon>eudicotyledons</taxon>
        <taxon>Gunneridae</taxon>
        <taxon>Pentapetalae</taxon>
        <taxon>asterids</taxon>
        <taxon>lamiids</taxon>
        <taxon>Lamiales</taxon>
        <taxon>Pedaliaceae</taxon>
        <taxon>Sesamum</taxon>
    </lineage>
</organism>
<dbReference type="InterPro" id="IPR025558">
    <property type="entry name" value="DUF4283"/>
</dbReference>
<reference evidence="2" key="1">
    <citation type="submission" date="2020-06" db="EMBL/GenBank/DDBJ databases">
        <authorList>
            <person name="Li T."/>
            <person name="Hu X."/>
            <person name="Zhang T."/>
            <person name="Song X."/>
            <person name="Zhang H."/>
            <person name="Dai N."/>
            <person name="Sheng W."/>
            <person name="Hou X."/>
            <person name="Wei L."/>
        </authorList>
    </citation>
    <scope>NUCLEOTIDE SEQUENCE</scope>
    <source>
        <strain evidence="2">KEN1</strain>
        <tissue evidence="2">Leaf</tissue>
    </source>
</reference>
<reference evidence="2" key="2">
    <citation type="journal article" date="2024" name="Plant">
        <title>Genomic evolution and insights into agronomic trait innovations of Sesamum species.</title>
        <authorList>
            <person name="Miao H."/>
            <person name="Wang L."/>
            <person name="Qu L."/>
            <person name="Liu H."/>
            <person name="Sun Y."/>
            <person name="Le M."/>
            <person name="Wang Q."/>
            <person name="Wei S."/>
            <person name="Zheng Y."/>
            <person name="Lin W."/>
            <person name="Duan Y."/>
            <person name="Cao H."/>
            <person name="Xiong S."/>
            <person name="Wang X."/>
            <person name="Wei L."/>
            <person name="Li C."/>
            <person name="Ma Q."/>
            <person name="Ju M."/>
            <person name="Zhao R."/>
            <person name="Li G."/>
            <person name="Mu C."/>
            <person name="Tian Q."/>
            <person name="Mei H."/>
            <person name="Zhang T."/>
            <person name="Gao T."/>
            <person name="Zhang H."/>
        </authorList>
    </citation>
    <scope>NUCLEOTIDE SEQUENCE</scope>
    <source>
        <strain evidence="2">KEN1</strain>
    </source>
</reference>
<gene>
    <name evidence="2" type="ORF">Slati_2467300</name>
</gene>
<name>A0AAW2WDR6_9LAMI</name>